<dbReference type="Pfam" id="PF03865">
    <property type="entry name" value="ShlB"/>
    <property type="match status" value="1"/>
</dbReference>
<dbReference type="GO" id="GO:0008320">
    <property type="term" value="F:protein transmembrane transporter activity"/>
    <property type="evidence" value="ECO:0007669"/>
    <property type="project" value="TreeGrafter"/>
</dbReference>
<organism evidence="3 4">
    <name type="scientific">Hydrocarboniclastica marina</name>
    <dbReference type="NCBI Taxonomy" id="2259620"/>
    <lineage>
        <taxon>Bacteria</taxon>
        <taxon>Pseudomonadati</taxon>
        <taxon>Pseudomonadota</taxon>
        <taxon>Gammaproteobacteria</taxon>
        <taxon>Alteromonadales</taxon>
        <taxon>Alteromonadaceae</taxon>
        <taxon>Hydrocarboniclastica</taxon>
    </lineage>
</organism>
<dbReference type="GO" id="GO:0098046">
    <property type="term" value="C:type V protein secretion system complex"/>
    <property type="evidence" value="ECO:0007669"/>
    <property type="project" value="TreeGrafter"/>
</dbReference>
<dbReference type="GO" id="GO:0046819">
    <property type="term" value="P:protein secretion by the type V secretion system"/>
    <property type="evidence" value="ECO:0007669"/>
    <property type="project" value="TreeGrafter"/>
</dbReference>
<feature type="chain" id="PRO_5020536492" evidence="1">
    <location>
        <begin position="22"/>
        <end position="504"/>
    </location>
</feature>
<evidence type="ECO:0000259" key="2">
    <source>
        <dbReference type="Pfam" id="PF03865"/>
    </source>
</evidence>
<dbReference type="AlphaFoldDB" id="A0A4P7XIZ0"/>
<name>A0A4P7XIZ0_9ALTE</name>
<dbReference type="PANTHER" id="PTHR34597">
    <property type="entry name" value="SLR1661 PROTEIN"/>
    <property type="match status" value="1"/>
</dbReference>
<dbReference type="RefSeq" id="WP_136549786.1">
    <property type="nucleotide sequence ID" value="NZ_CP031093.1"/>
</dbReference>
<reference evidence="3 4" key="1">
    <citation type="submission" date="2018-07" db="EMBL/GenBank/DDBJ databases">
        <title>Marsedoiliclastica nanhaica gen. nov. sp. nov., a novel marine hydrocarbonoclastic bacterium isolated from an in-situ enriched hydrocarbon-degrading consortium in deep-sea sediment.</title>
        <authorList>
            <person name="Dong C."/>
            <person name="Ma T."/>
            <person name="Liu R."/>
            <person name="Shao Z."/>
        </authorList>
    </citation>
    <scope>NUCLEOTIDE SEQUENCE [LARGE SCALE GENOMIC DNA]</scope>
    <source>
        <strain evidence="4">soil36-7</strain>
    </source>
</reference>
<dbReference type="Gene3D" id="2.40.160.50">
    <property type="entry name" value="membrane protein fhac: a member of the omp85/tpsb transporter family"/>
    <property type="match status" value="1"/>
</dbReference>
<evidence type="ECO:0000313" key="4">
    <source>
        <dbReference type="Proteomes" id="UP000298049"/>
    </source>
</evidence>
<dbReference type="PANTHER" id="PTHR34597:SF3">
    <property type="entry name" value="OUTER MEMBRANE TRANSPORTER CDIB"/>
    <property type="match status" value="1"/>
</dbReference>
<keyword evidence="1" id="KW-0732">Signal</keyword>
<keyword evidence="4" id="KW-1185">Reference proteome</keyword>
<feature type="signal peptide" evidence="1">
    <location>
        <begin position="1"/>
        <end position="21"/>
    </location>
</feature>
<dbReference type="KEGG" id="hmi:soil367_14705"/>
<sequence length="504" mass="56125">MHIKKFYGLCVFMLLALPVQAAYDPDAMVGAVIVEGVSAFPGQNLFPAYADSLGRPLTRENGARLKEQIAAFYTSRNFLPPFVEISSHPDAREVWVAQVTEPRIGEVHLRAAGTNAASLQQQAQKITQQQAVSQDQIDTLVDELEQSLGLKISSSVHRLDDTGAEYFLLLEVVPQVRTQLTYSAEGSERLGRHMVGAEINVDNPFQGVARAYISALHTLESAGYRNFGTGLVIPASPRDYIFLDASLSRAVPQYERDGPADIYRRQWARVSWRHQLSETSKRKISLTGRLILRDYTREEGDETEVDERLRMVSVGAQKTLRDGKRTHLFWGAAKLGFDALGAQREGTQNWGNIDVGFRALEAGYTLWHALPESFTARLDLASQYSGDNVPYSQRFAFGGTRFARAYEPGEFSGDSGLGAKLEVRRGFDTEQLLRSRLVPYVYYGLAKTYQNEYDVDESGASAGLGLRVLADDFSAYLEYGKPLTVSSDYRDDSPRLAGRLNVMF</sequence>
<dbReference type="EMBL" id="CP031093">
    <property type="protein sequence ID" value="QCF27081.1"/>
    <property type="molecule type" value="Genomic_DNA"/>
</dbReference>
<dbReference type="InterPro" id="IPR005565">
    <property type="entry name" value="Hemolysn_activator_HlyB_C"/>
</dbReference>
<protein>
    <submittedName>
        <fullName evidence="3">ShlB/FhaC/HecB family hemolysin secretion/activation protein</fullName>
    </submittedName>
</protein>
<dbReference type="Proteomes" id="UP000298049">
    <property type="component" value="Chromosome"/>
</dbReference>
<proteinExistence type="predicted"/>
<feature type="domain" description="Haemolysin activator HlyB C-terminal" evidence="2">
    <location>
        <begin position="176"/>
        <end position="467"/>
    </location>
</feature>
<evidence type="ECO:0000256" key="1">
    <source>
        <dbReference type="SAM" id="SignalP"/>
    </source>
</evidence>
<evidence type="ECO:0000313" key="3">
    <source>
        <dbReference type="EMBL" id="QCF27081.1"/>
    </source>
</evidence>
<dbReference type="OrthoDB" id="5753546at2"/>
<accession>A0A4P7XIZ0</accession>
<dbReference type="InterPro" id="IPR051544">
    <property type="entry name" value="TPS_OM_transporter"/>
</dbReference>
<gene>
    <name evidence="3" type="ORF">soil367_14705</name>
</gene>